<dbReference type="EMBL" id="JAAXOW010000002">
    <property type="protein sequence ID" value="NKX93207.1"/>
    <property type="molecule type" value="Genomic_DNA"/>
</dbReference>
<organism evidence="1 2">
    <name type="scientific">Sanguibacter hominis ATCC BAA-789</name>
    <dbReference type="NCBI Taxonomy" id="1312740"/>
    <lineage>
        <taxon>Bacteria</taxon>
        <taxon>Bacillati</taxon>
        <taxon>Actinomycetota</taxon>
        <taxon>Actinomycetes</taxon>
        <taxon>Micrococcales</taxon>
        <taxon>Sanguibacteraceae</taxon>
        <taxon>Sanguibacter</taxon>
    </lineage>
</organism>
<evidence type="ECO:0000313" key="1">
    <source>
        <dbReference type="EMBL" id="NKX93207.1"/>
    </source>
</evidence>
<keyword evidence="2" id="KW-1185">Reference proteome</keyword>
<proteinExistence type="predicted"/>
<evidence type="ECO:0000313" key="2">
    <source>
        <dbReference type="Proteomes" id="UP000774283"/>
    </source>
</evidence>
<protein>
    <submittedName>
        <fullName evidence="1">Uncharacterized protein</fullName>
    </submittedName>
</protein>
<accession>A0A9X5FDK7</accession>
<gene>
    <name evidence="1" type="ORF">HF995_07955</name>
</gene>
<comment type="caution">
    <text evidence="1">The sequence shown here is derived from an EMBL/GenBank/DDBJ whole genome shotgun (WGS) entry which is preliminary data.</text>
</comment>
<dbReference type="AlphaFoldDB" id="A0A9X5FDK7"/>
<dbReference type="Proteomes" id="UP000774283">
    <property type="component" value="Unassembled WGS sequence"/>
</dbReference>
<reference evidence="1 2" key="1">
    <citation type="submission" date="2020-04" db="EMBL/GenBank/DDBJ databases">
        <title>MicrobeNet Type strains.</title>
        <authorList>
            <person name="Nicholson A.C."/>
        </authorList>
    </citation>
    <scope>NUCLEOTIDE SEQUENCE [LARGE SCALE GENOMIC DNA]</scope>
    <source>
        <strain evidence="1 2">ATCC BAA-789</strain>
    </source>
</reference>
<sequence>MTNQRRYRPAAADLGRLRRVAREAGSDEALALVDGAIAELHERYRRRTTMIEAFDRAGLP</sequence>
<name>A0A9X5FDK7_9MICO</name>
<dbReference type="RefSeq" id="WP_168447274.1">
    <property type="nucleotide sequence ID" value="NZ_JAAXOW010000002.1"/>
</dbReference>